<gene>
    <name evidence="2" type="ORF">ABXZ32_12815</name>
</gene>
<evidence type="ECO:0000313" key="2">
    <source>
        <dbReference type="EMBL" id="MET7030283.1"/>
    </source>
</evidence>
<evidence type="ECO:0000313" key="3">
    <source>
        <dbReference type="Proteomes" id="UP001549773"/>
    </source>
</evidence>
<dbReference type="Pfam" id="PF00583">
    <property type="entry name" value="Acetyltransf_1"/>
    <property type="match status" value="1"/>
</dbReference>
<dbReference type="InterPro" id="IPR000182">
    <property type="entry name" value="GNAT_dom"/>
</dbReference>
<dbReference type="SUPFAM" id="SSF55729">
    <property type="entry name" value="Acyl-CoA N-acyltransferases (Nat)"/>
    <property type="match status" value="1"/>
</dbReference>
<dbReference type="Gene3D" id="3.40.630.30">
    <property type="match status" value="1"/>
</dbReference>
<feature type="domain" description="N-acetyltransferase" evidence="1">
    <location>
        <begin position="1"/>
        <end position="152"/>
    </location>
</feature>
<keyword evidence="3" id="KW-1185">Reference proteome</keyword>
<dbReference type="PROSITE" id="PS51186">
    <property type="entry name" value="GNAT"/>
    <property type="match status" value="1"/>
</dbReference>
<dbReference type="InterPro" id="IPR016181">
    <property type="entry name" value="Acyl_CoA_acyltransferase"/>
</dbReference>
<reference evidence="2 3" key="1">
    <citation type="submission" date="2024-07" db="EMBL/GenBank/DDBJ databases">
        <title>The genome sequence of type strain Sediminicola luteus GDMCC 1.2596T.</title>
        <authorList>
            <person name="Liu Y."/>
        </authorList>
    </citation>
    <scope>NUCLEOTIDE SEQUENCE [LARGE SCALE GENOMIC DNA]</scope>
    <source>
        <strain evidence="2 3">GDMCC 1.2596</strain>
    </source>
</reference>
<evidence type="ECO:0000259" key="1">
    <source>
        <dbReference type="PROSITE" id="PS51186"/>
    </source>
</evidence>
<dbReference type="RefSeq" id="WP_354619077.1">
    <property type="nucleotide sequence ID" value="NZ_JBEWYP010000008.1"/>
</dbReference>
<accession>A0ABV2TYC6</accession>
<comment type="caution">
    <text evidence="2">The sequence shown here is derived from an EMBL/GenBank/DDBJ whole genome shotgun (WGS) entry which is preliminary data.</text>
</comment>
<sequence length="154" mass="18439">MKLKEVNHRSNDFFKILPQDWQEIIRRIWDKVKSTSTIYAIVEEDSIIAGGIVFNEKLPEMTEFEIERGQPFFDLDYGYIGFLWVAESRRNEQLGTKWLSLLKGHNLKQGFWLTVEEENLKKFYEKNGFKTIAQSEDKENMEWLCVYEPDIKQY</sequence>
<proteinExistence type="predicted"/>
<organism evidence="2 3">
    <name type="scientific">Sediminicola luteus</name>
    <dbReference type="NCBI Taxonomy" id="319238"/>
    <lineage>
        <taxon>Bacteria</taxon>
        <taxon>Pseudomonadati</taxon>
        <taxon>Bacteroidota</taxon>
        <taxon>Flavobacteriia</taxon>
        <taxon>Flavobacteriales</taxon>
        <taxon>Flavobacteriaceae</taxon>
        <taxon>Sediminicola</taxon>
    </lineage>
</organism>
<dbReference type="EMBL" id="JBEWYP010000008">
    <property type="protein sequence ID" value="MET7030283.1"/>
    <property type="molecule type" value="Genomic_DNA"/>
</dbReference>
<protein>
    <submittedName>
        <fullName evidence="2">GNAT family N-acetyltransferase</fullName>
    </submittedName>
</protein>
<dbReference type="Proteomes" id="UP001549773">
    <property type="component" value="Unassembled WGS sequence"/>
</dbReference>
<name>A0ABV2TYC6_9FLAO</name>